<dbReference type="EMBL" id="LXFE01000149">
    <property type="protein sequence ID" value="OLL26753.1"/>
    <property type="molecule type" value="Genomic_DNA"/>
</dbReference>
<keyword evidence="6 9" id="KW-0067">ATP-binding</keyword>
<dbReference type="SMART" id="SM00220">
    <property type="entry name" value="S_TKc"/>
    <property type="match status" value="1"/>
</dbReference>
<dbReference type="Gene3D" id="3.30.200.20">
    <property type="entry name" value="Phosphorylase Kinase, domain 1"/>
    <property type="match status" value="1"/>
</dbReference>
<keyword evidence="5 13" id="KW-0418">Kinase</keyword>
<comment type="caution">
    <text evidence="13">The sequence shown here is derived from an EMBL/GenBank/DDBJ whole genome shotgun (WGS) entry which is preliminary data.</text>
</comment>
<feature type="region of interest" description="Disordered" evidence="11">
    <location>
        <begin position="324"/>
        <end position="354"/>
    </location>
</feature>
<dbReference type="InterPro" id="IPR011009">
    <property type="entry name" value="Kinase-like_dom_sf"/>
</dbReference>
<proteinExistence type="inferred from homology"/>
<evidence type="ECO:0000256" key="1">
    <source>
        <dbReference type="ARBA" id="ARBA00012513"/>
    </source>
</evidence>
<dbReference type="Gene3D" id="1.10.510.10">
    <property type="entry name" value="Transferase(Phosphotransferase) domain 1"/>
    <property type="match status" value="1"/>
</dbReference>
<keyword evidence="3" id="KW-0808">Transferase</keyword>
<dbReference type="InterPro" id="IPR050236">
    <property type="entry name" value="Ser_Thr_kinase_AGC"/>
</dbReference>
<protein>
    <recommendedName>
        <fullName evidence="1">non-specific serine/threonine protein kinase</fullName>
        <ecNumber evidence="1">2.7.11.1</ecNumber>
    </recommendedName>
</protein>
<reference evidence="13 14" key="1">
    <citation type="submission" date="2016-04" db="EMBL/GenBank/DDBJ databases">
        <title>Evolutionary innovation and constraint leading to complex multicellularity in the Ascomycota.</title>
        <authorList>
            <person name="Cisse O."/>
            <person name="Nguyen A."/>
            <person name="Hewitt D.A."/>
            <person name="Jedd G."/>
            <person name="Stajich J.E."/>
        </authorList>
    </citation>
    <scope>NUCLEOTIDE SEQUENCE [LARGE SCALE GENOMIC DNA]</scope>
    <source>
        <strain evidence="13 14">DAH-3</strain>
    </source>
</reference>
<dbReference type="GO" id="GO:0035556">
    <property type="term" value="P:intracellular signal transduction"/>
    <property type="evidence" value="ECO:0007669"/>
    <property type="project" value="TreeGrafter"/>
</dbReference>
<dbReference type="GO" id="GO:0005524">
    <property type="term" value="F:ATP binding"/>
    <property type="evidence" value="ECO:0007669"/>
    <property type="project" value="UniProtKB-UniRule"/>
</dbReference>
<evidence type="ECO:0000256" key="5">
    <source>
        <dbReference type="ARBA" id="ARBA00022777"/>
    </source>
</evidence>
<dbReference type="Pfam" id="PF00069">
    <property type="entry name" value="Pkinase"/>
    <property type="match status" value="1"/>
</dbReference>
<evidence type="ECO:0000256" key="11">
    <source>
        <dbReference type="SAM" id="MobiDB-lite"/>
    </source>
</evidence>
<feature type="domain" description="Protein kinase" evidence="12">
    <location>
        <begin position="21"/>
        <end position="277"/>
    </location>
</feature>
<keyword evidence="2 10" id="KW-0723">Serine/threonine-protein kinase</keyword>
<comment type="catalytic activity">
    <reaction evidence="7">
        <text>L-threonyl-[protein] + ATP = O-phospho-L-threonyl-[protein] + ADP + H(+)</text>
        <dbReference type="Rhea" id="RHEA:46608"/>
        <dbReference type="Rhea" id="RHEA-COMP:11060"/>
        <dbReference type="Rhea" id="RHEA-COMP:11605"/>
        <dbReference type="ChEBI" id="CHEBI:15378"/>
        <dbReference type="ChEBI" id="CHEBI:30013"/>
        <dbReference type="ChEBI" id="CHEBI:30616"/>
        <dbReference type="ChEBI" id="CHEBI:61977"/>
        <dbReference type="ChEBI" id="CHEBI:456216"/>
        <dbReference type="EC" id="2.7.11.1"/>
    </reaction>
</comment>
<evidence type="ECO:0000256" key="4">
    <source>
        <dbReference type="ARBA" id="ARBA00022741"/>
    </source>
</evidence>
<dbReference type="PANTHER" id="PTHR24356:SF422">
    <property type="entry name" value="PROTEIN KINASE DOMAIN-CONTAINING PROTEIN"/>
    <property type="match status" value="1"/>
</dbReference>
<dbReference type="STRING" id="1198029.A0A1U7LW05"/>
<dbReference type="PROSITE" id="PS00107">
    <property type="entry name" value="PROTEIN_KINASE_ATP"/>
    <property type="match status" value="1"/>
</dbReference>
<dbReference type="InterPro" id="IPR008271">
    <property type="entry name" value="Ser/Thr_kinase_AS"/>
</dbReference>
<evidence type="ECO:0000256" key="2">
    <source>
        <dbReference type="ARBA" id="ARBA00022527"/>
    </source>
</evidence>
<comment type="catalytic activity">
    <reaction evidence="8">
        <text>L-seryl-[protein] + ATP = O-phospho-L-seryl-[protein] + ADP + H(+)</text>
        <dbReference type="Rhea" id="RHEA:17989"/>
        <dbReference type="Rhea" id="RHEA-COMP:9863"/>
        <dbReference type="Rhea" id="RHEA-COMP:11604"/>
        <dbReference type="ChEBI" id="CHEBI:15378"/>
        <dbReference type="ChEBI" id="CHEBI:29999"/>
        <dbReference type="ChEBI" id="CHEBI:30616"/>
        <dbReference type="ChEBI" id="CHEBI:83421"/>
        <dbReference type="ChEBI" id="CHEBI:456216"/>
        <dbReference type="EC" id="2.7.11.1"/>
    </reaction>
</comment>
<dbReference type="FunFam" id="3.30.200.20:FF:000354">
    <property type="entry name" value="AGC/YANK protein kinase"/>
    <property type="match status" value="1"/>
</dbReference>
<dbReference type="SUPFAM" id="SSF56112">
    <property type="entry name" value="Protein kinase-like (PK-like)"/>
    <property type="match status" value="1"/>
</dbReference>
<dbReference type="EC" id="2.7.11.1" evidence="1"/>
<comment type="similarity">
    <text evidence="10">Belongs to the protein kinase superfamily.</text>
</comment>
<dbReference type="PANTHER" id="PTHR24356">
    <property type="entry name" value="SERINE/THREONINE-PROTEIN KINASE"/>
    <property type="match status" value="1"/>
</dbReference>
<evidence type="ECO:0000313" key="13">
    <source>
        <dbReference type="EMBL" id="OLL26753.1"/>
    </source>
</evidence>
<dbReference type="CDD" id="cd05578">
    <property type="entry name" value="STKc_Yank1"/>
    <property type="match status" value="1"/>
</dbReference>
<accession>A0A1U7LW05</accession>
<evidence type="ECO:0000259" key="12">
    <source>
        <dbReference type="PROSITE" id="PS50011"/>
    </source>
</evidence>
<evidence type="ECO:0000256" key="10">
    <source>
        <dbReference type="RuleBase" id="RU000304"/>
    </source>
</evidence>
<evidence type="ECO:0000256" key="6">
    <source>
        <dbReference type="ARBA" id="ARBA00022840"/>
    </source>
</evidence>
<feature type="region of interest" description="Disordered" evidence="11">
    <location>
        <begin position="424"/>
        <end position="478"/>
    </location>
</feature>
<dbReference type="AlphaFoldDB" id="A0A1U7LW05"/>
<dbReference type="InterPro" id="IPR017441">
    <property type="entry name" value="Protein_kinase_ATP_BS"/>
</dbReference>
<dbReference type="OrthoDB" id="354826at2759"/>
<organism evidence="13 14">
    <name type="scientific">Neolecta irregularis (strain DAH-3)</name>
    <dbReference type="NCBI Taxonomy" id="1198029"/>
    <lineage>
        <taxon>Eukaryota</taxon>
        <taxon>Fungi</taxon>
        <taxon>Dikarya</taxon>
        <taxon>Ascomycota</taxon>
        <taxon>Taphrinomycotina</taxon>
        <taxon>Neolectales</taxon>
        <taxon>Neolectaceae</taxon>
        <taxon>Neolecta</taxon>
    </lineage>
</organism>
<dbReference type="InterPro" id="IPR000719">
    <property type="entry name" value="Prot_kinase_dom"/>
</dbReference>
<keyword evidence="4 9" id="KW-0547">Nucleotide-binding</keyword>
<dbReference type="PROSITE" id="PS50011">
    <property type="entry name" value="PROTEIN_KINASE_DOM"/>
    <property type="match status" value="1"/>
</dbReference>
<dbReference type="PROSITE" id="PS00108">
    <property type="entry name" value="PROTEIN_KINASE_ST"/>
    <property type="match status" value="1"/>
</dbReference>
<evidence type="ECO:0000256" key="3">
    <source>
        <dbReference type="ARBA" id="ARBA00022679"/>
    </source>
</evidence>
<dbReference type="GO" id="GO:0004674">
    <property type="term" value="F:protein serine/threonine kinase activity"/>
    <property type="evidence" value="ECO:0007669"/>
    <property type="project" value="UniProtKB-KW"/>
</dbReference>
<sequence length="478" mass="53362">MGNSSSKTSPAEPAKINLAQFRLLRVVGKGSFGKVRVVEHKETKKTFALKYIRKSDCSKSNSVTNVIRERVILEELEHPLICCLRYAFQDAEYMYMVTDLMIGGDLRFHLNRKAFTEECIKFWIAELCAALFYLHSQGIVHRDVKPDNVLMDEAGHLHLADFNIATHLPTDRPLLSLTGTAAYMAPEIFLGKGYGTAVDWYSLGACFYECIYEKRPFRGRTHEDFANLAINSTPPYYKIAPPMSDECMSALKGFLCKDPENRLGSGGVSQISSHPFLDSFNFTDLAQKRAPPIYSPSKTNNFDTTHELEELLLEQSPLELRARKVARNRDGGTASKRKTQGKSTPSEIQEDERYDMMEKCYEDFDYTKLPRRKLSIAAENLEDLAPPAPLLQPPANISNRISADNLQKSESTGSQIILVLPAGESEPVISTEKDAAPSESGKQSFWKRCVGSAPKPLERGVIGKSGSRLTASSSRRGN</sequence>
<dbReference type="Proteomes" id="UP000186594">
    <property type="component" value="Unassembled WGS sequence"/>
</dbReference>
<evidence type="ECO:0000256" key="7">
    <source>
        <dbReference type="ARBA" id="ARBA00047899"/>
    </source>
</evidence>
<keyword evidence="14" id="KW-1185">Reference proteome</keyword>
<dbReference type="FunFam" id="1.10.510.10:FF:000469">
    <property type="entry name" value="Serine/threonine-protein kinase 32B"/>
    <property type="match status" value="1"/>
</dbReference>
<gene>
    <name evidence="13" type="ORF">NEOLI_000680</name>
</gene>
<evidence type="ECO:0000256" key="9">
    <source>
        <dbReference type="PROSITE-ProRule" id="PRU10141"/>
    </source>
</evidence>
<feature type="compositionally biased region" description="Polar residues" evidence="11">
    <location>
        <begin position="467"/>
        <end position="478"/>
    </location>
</feature>
<dbReference type="OMA" id="MENEYHA"/>
<feature type="binding site" evidence="9">
    <location>
        <position position="54"/>
    </location>
    <ligand>
        <name>ATP</name>
        <dbReference type="ChEBI" id="CHEBI:30616"/>
    </ligand>
</feature>
<evidence type="ECO:0000313" key="14">
    <source>
        <dbReference type="Proteomes" id="UP000186594"/>
    </source>
</evidence>
<name>A0A1U7LW05_NEOID</name>
<evidence type="ECO:0000256" key="8">
    <source>
        <dbReference type="ARBA" id="ARBA00048679"/>
    </source>
</evidence>